<dbReference type="InterPro" id="IPR009057">
    <property type="entry name" value="Homeodomain-like_sf"/>
</dbReference>
<dbReference type="GO" id="GO:0003700">
    <property type="term" value="F:DNA-binding transcription factor activity"/>
    <property type="evidence" value="ECO:0007669"/>
    <property type="project" value="InterPro"/>
</dbReference>
<keyword evidence="6" id="KW-1185">Reference proteome</keyword>
<dbReference type="RefSeq" id="WP_108996363.1">
    <property type="nucleotide sequence ID" value="NZ_BDQX01000458.1"/>
</dbReference>
<dbReference type="SUPFAM" id="SSF51215">
    <property type="entry name" value="Regulatory protein AraC"/>
    <property type="match status" value="1"/>
</dbReference>
<sequence>MADNHNNPAATTFTPPPGVLVSGHFQETYGYEVIRPEGTRDWLLTLTLDGVGEYRLGDEVIMPADGDIILIPPGTPHHYYAPEHGYWDFVWVHFIPELRWLELLRMPQNGSRIMTFSLGTSSTFMRMKNAFLRLVRENRHTGRHAELLSLNALEEVLIHLAQHAVTTDQRLDERIADTLNYMIDNLNVAHTIPALASRVALSPSRFSHLFKEQTGDSVLETLLKLRLKHAARLLKHTPSLVSEIAGQVGFQSPFYFTKQFTAMFGLSPSDYRRKE</sequence>
<evidence type="ECO:0000256" key="1">
    <source>
        <dbReference type="ARBA" id="ARBA00023015"/>
    </source>
</evidence>
<dbReference type="InterPro" id="IPR003313">
    <property type="entry name" value="AraC-bd"/>
</dbReference>
<comment type="caution">
    <text evidence="5">The sequence shown here is derived from an EMBL/GenBank/DDBJ whole genome shotgun (WGS) entry which is preliminary data.</text>
</comment>
<dbReference type="AlphaFoldDB" id="A0A2R5F3M6"/>
<dbReference type="SUPFAM" id="SSF46689">
    <property type="entry name" value="Homeodomain-like"/>
    <property type="match status" value="2"/>
</dbReference>
<keyword evidence="2" id="KW-0238">DNA-binding</keyword>
<dbReference type="PROSITE" id="PS01124">
    <property type="entry name" value="HTH_ARAC_FAMILY_2"/>
    <property type="match status" value="1"/>
</dbReference>
<proteinExistence type="predicted"/>
<dbReference type="Gene3D" id="2.60.120.280">
    <property type="entry name" value="Regulatory protein AraC"/>
    <property type="match status" value="1"/>
</dbReference>
<accession>A0A2R5F3M6</accession>
<dbReference type="InterPro" id="IPR018060">
    <property type="entry name" value="HTH_AraC"/>
</dbReference>
<dbReference type="Pfam" id="PF12833">
    <property type="entry name" value="HTH_18"/>
    <property type="match status" value="1"/>
</dbReference>
<evidence type="ECO:0000256" key="2">
    <source>
        <dbReference type="ARBA" id="ARBA00023125"/>
    </source>
</evidence>
<dbReference type="GO" id="GO:0043565">
    <property type="term" value="F:sequence-specific DNA binding"/>
    <property type="evidence" value="ECO:0007669"/>
    <property type="project" value="InterPro"/>
</dbReference>
<dbReference type="PANTHER" id="PTHR43280">
    <property type="entry name" value="ARAC-FAMILY TRANSCRIPTIONAL REGULATOR"/>
    <property type="match status" value="1"/>
</dbReference>
<dbReference type="PANTHER" id="PTHR43280:SF30">
    <property type="entry name" value="MMSAB OPERON REGULATORY PROTEIN"/>
    <property type="match status" value="1"/>
</dbReference>
<evidence type="ECO:0000259" key="4">
    <source>
        <dbReference type="PROSITE" id="PS01124"/>
    </source>
</evidence>
<dbReference type="InterPro" id="IPR037923">
    <property type="entry name" value="HTH-like"/>
</dbReference>
<dbReference type="InterPro" id="IPR020449">
    <property type="entry name" value="Tscrpt_reg_AraC-type_HTH"/>
</dbReference>
<evidence type="ECO:0000313" key="5">
    <source>
        <dbReference type="EMBL" id="GBG12358.1"/>
    </source>
</evidence>
<feature type="domain" description="HTH araC/xylS-type" evidence="4">
    <location>
        <begin position="176"/>
        <end position="274"/>
    </location>
</feature>
<dbReference type="SMART" id="SM00342">
    <property type="entry name" value="HTH_ARAC"/>
    <property type="match status" value="1"/>
</dbReference>
<evidence type="ECO:0000313" key="6">
    <source>
        <dbReference type="Proteomes" id="UP000245202"/>
    </source>
</evidence>
<dbReference type="PRINTS" id="PR00032">
    <property type="entry name" value="HTHARAC"/>
</dbReference>
<name>A0A2R5F3M6_9BACL</name>
<evidence type="ECO:0000256" key="3">
    <source>
        <dbReference type="ARBA" id="ARBA00023163"/>
    </source>
</evidence>
<dbReference type="Pfam" id="PF02311">
    <property type="entry name" value="AraC_binding"/>
    <property type="match status" value="1"/>
</dbReference>
<gene>
    <name evidence="5" type="ORF">PAT3040_07233</name>
</gene>
<protein>
    <recommendedName>
        <fullName evidence="4">HTH araC/xylS-type domain-containing protein</fullName>
    </recommendedName>
</protein>
<keyword evidence="3" id="KW-0804">Transcription</keyword>
<dbReference type="Proteomes" id="UP000245202">
    <property type="component" value="Unassembled WGS sequence"/>
</dbReference>
<dbReference type="Gene3D" id="1.10.10.60">
    <property type="entry name" value="Homeodomain-like"/>
    <property type="match status" value="2"/>
</dbReference>
<dbReference type="EMBL" id="BDQX01000458">
    <property type="protein sequence ID" value="GBG12358.1"/>
    <property type="molecule type" value="Genomic_DNA"/>
</dbReference>
<reference evidence="5 6" key="1">
    <citation type="submission" date="2017-08" db="EMBL/GenBank/DDBJ databases">
        <title>Substantial Increase in Enzyme Production by Combined Drug-Resistance Mutations in Paenibacillus agaridevorans.</title>
        <authorList>
            <person name="Tanaka Y."/>
            <person name="Funane K."/>
            <person name="Hosaka T."/>
            <person name="Shiwa Y."/>
            <person name="Fujita N."/>
            <person name="Miyazaki T."/>
            <person name="Yoshikawa H."/>
            <person name="Murakami K."/>
            <person name="Kasahara K."/>
            <person name="Inaoka T."/>
            <person name="Hiraga Y."/>
            <person name="Ochi K."/>
        </authorList>
    </citation>
    <scope>NUCLEOTIDE SEQUENCE [LARGE SCALE GENOMIC DNA]</scope>
    <source>
        <strain evidence="5 6">T-3040</strain>
    </source>
</reference>
<keyword evidence="1" id="KW-0805">Transcription regulation</keyword>
<organism evidence="5 6">
    <name type="scientific">Paenibacillus agaridevorans</name>
    <dbReference type="NCBI Taxonomy" id="171404"/>
    <lineage>
        <taxon>Bacteria</taxon>
        <taxon>Bacillati</taxon>
        <taxon>Bacillota</taxon>
        <taxon>Bacilli</taxon>
        <taxon>Bacillales</taxon>
        <taxon>Paenibacillaceae</taxon>
        <taxon>Paenibacillus</taxon>
    </lineage>
</organism>